<feature type="signal peptide" evidence="2">
    <location>
        <begin position="1"/>
        <end position="22"/>
    </location>
</feature>
<dbReference type="KEGG" id="acy:Anacy_3226"/>
<dbReference type="PANTHER" id="PTHR33619:SF3">
    <property type="entry name" value="POLYSACCHARIDE EXPORT PROTEIN GFCE-RELATED"/>
    <property type="match status" value="1"/>
</dbReference>
<evidence type="ECO:0000313" key="5">
    <source>
        <dbReference type="Proteomes" id="UP000010474"/>
    </source>
</evidence>
<evidence type="ECO:0000313" key="4">
    <source>
        <dbReference type="EMBL" id="AFZ58634.1"/>
    </source>
</evidence>
<dbReference type="PATRIC" id="fig|272123.3.peg.3518"/>
<dbReference type="OrthoDB" id="494751at2"/>
<dbReference type="PANTHER" id="PTHR33619">
    <property type="entry name" value="POLYSACCHARIDE EXPORT PROTEIN GFCE-RELATED"/>
    <property type="match status" value="1"/>
</dbReference>
<reference evidence="5" key="1">
    <citation type="journal article" date="2013" name="Proc. Natl. Acad. Sci. U.S.A.">
        <title>Improving the coverage of the cyanobacterial phylum using diversity-driven genome sequencing.</title>
        <authorList>
            <person name="Shih P.M."/>
            <person name="Wu D."/>
            <person name="Latifi A."/>
            <person name="Axen S.D."/>
            <person name="Fewer D.P."/>
            <person name="Talla E."/>
            <person name="Calteau A."/>
            <person name="Cai F."/>
            <person name="Tandeau de Marsac N."/>
            <person name="Rippka R."/>
            <person name="Herdman M."/>
            <person name="Sivonen K."/>
            <person name="Coursin T."/>
            <person name="Laurent T."/>
            <person name="Goodwin L."/>
            <person name="Nolan M."/>
            <person name="Davenport K.W."/>
            <person name="Han C.S."/>
            <person name="Rubin E.M."/>
            <person name="Eisen J.A."/>
            <person name="Woyke T."/>
            <person name="Gugger M."/>
            <person name="Kerfeld C.A."/>
        </authorList>
    </citation>
    <scope>NUCLEOTIDE SEQUENCE [LARGE SCALE GENOMIC DNA]</scope>
    <source>
        <strain evidence="5">ATCC 27899 / PCC 7122</strain>
    </source>
</reference>
<name>K9ZIP3_ANACC</name>
<sequence>MLKRLIFNTIVATLTFATPSLALPLSPGDRVKVTIPEGAEFSGIFEVNLEGNLEIPYLTPLPVVGLEPEQVEENLTTVLIDGAFFQPSFLQVSLKVVQWGPVEVFVSGATFLPGRVFINEPSPGEKTQPPVPVAGQYPPNRYLAAAIRDAGGVKPTADIKNIQLIRDKKTRIIDLSGLFTGEPFVDLPLIAGDRIIVPDSGQMNNELVRPSPITPTGVKVFLSNLTVPATGNASSGVGRDATSFPYGARFSHAVVAANCAGGTRGTNAERKAILVTTEQLTGKTTYLQRHINDLLTNSTSDANNPFLQANDIVTCYDSKVVQFRDIIQTILSPIPILRDLLK</sequence>
<dbReference type="Pfam" id="PF02563">
    <property type="entry name" value="Poly_export"/>
    <property type="match status" value="1"/>
</dbReference>
<dbReference type="HOGENOM" id="CLU_054170_0_0_3"/>
<accession>K9ZIP3</accession>
<organism evidence="4 5">
    <name type="scientific">Anabaena cylindrica (strain ATCC 27899 / PCC 7122)</name>
    <dbReference type="NCBI Taxonomy" id="272123"/>
    <lineage>
        <taxon>Bacteria</taxon>
        <taxon>Bacillati</taxon>
        <taxon>Cyanobacteriota</taxon>
        <taxon>Cyanophyceae</taxon>
        <taxon>Nostocales</taxon>
        <taxon>Nostocaceae</taxon>
        <taxon>Anabaena</taxon>
    </lineage>
</organism>
<dbReference type="AlphaFoldDB" id="K9ZIP3"/>
<keyword evidence="1 2" id="KW-0732">Signal</keyword>
<keyword evidence="5" id="KW-1185">Reference proteome</keyword>
<evidence type="ECO:0000256" key="2">
    <source>
        <dbReference type="SAM" id="SignalP"/>
    </source>
</evidence>
<dbReference type="InterPro" id="IPR003715">
    <property type="entry name" value="Poly_export_N"/>
</dbReference>
<dbReference type="Proteomes" id="UP000010474">
    <property type="component" value="Chromosome"/>
</dbReference>
<dbReference type="STRING" id="272123.Anacy_3226"/>
<dbReference type="InterPro" id="IPR049712">
    <property type="entry name" value="Poly_export"/>
</dbReference>
<dbReference type="Gene3D" id="3.10.560.10">
    <property type="entry name" value="Outer membrane lipoprotein wza domain like"/>
    <property type="match status" value="1"/>
</dbReference>
<proteinExistence type="predicted"/>
<dbReference type="RefSeq" id="WP_015215260.1">
    <property type="nucleotide sequence ID" value="NC_019771.1"/>
</dbReference>
<feature type="chain" id="PRO_5030173367" evidence="2">
    <location>
        <begin position="23"/>
        <end position="342"/>
    </location>
</feature>
<protein>
    <submittedName>
        <fullName evidence="4">Polysaccharide export protein</fullName>
    </submittedName>
</protein>
<gene>
    <name evidence="4" type="ordered locus">Anacy_3226</name>
</gene>
<evidence type="ECO:0000259" key="3">
    <source>
        <dbReference type="Pfam" id="PF02563"/>
    </source>
</evidence>
<evidence type="ECO:0000256" key="1">
    <source>
        <dbReference type="ARBA" id="ARBA00022729"/>
    </source>
</evidence>
<dbReference type="GO" id="GO:0015159">
    <property type="term" value="F:polysaccharide transmembrane transporter activity"/>
    <property type="evidence" value="ECO:0007669"/>
    <property type="project" value="InterPro"/>
</dbReference>
<dbReference type="EMBL" id="CP003659">
    <property type="protein sequence ID" value="AFZ58634.1"/>
    <property type="molecule type" value="Genomic_DNA"/>
</dbReference>
<dbReference type="eggNOG" id="COG1596">
    <property type="taxonomic scope" value="Bacteria"/>
</dbReference>
<feature type="domain" description="Polysaccharide export protein N-terminal" evidence="3">
    <location>
        <begin position="25"/>
        <end position="87"/>
    </location>
</feature>